<feature type="binding site" evidence="8">
    <location>
        <begin position="228"/>
        <end position="234"/>
    </location>
    <ligand>
        <name>ATP</name>
        <dbReference type="ChEBI" id="CHEBI:30616"/>
    </ligand>
</feature>
<keyword evidence="3 8" id="KW-0641">Proline biosynthesis</keyword>
<gene>
    <name evidence="8" type="primary">proB</name>
    <name evidence="10" type="ORF">L21SP2_0457</name>
</gene>
<dbReference type="InterPro" id="IPR001048">
    <property type="entry name" value="Asp/Glu/Uridylate_kinase"/>
</dbReference>
<sequence length="383" mass="42230">MSDDQYQHTISREQLGKARRIVIKIGTQTISDPRGSGIDKDYIHELSRQCEALHSQGRQILIVSSGAIGMGAHSLGLQQRSQDMAMKQACASIGQPLLMQTYRDAFSQRGMAVAQILVTRDQFNRRDSFNNLKRSVEKLLQLGVIPVINENDSISTEEIGRAFGDNDQLSAYVASKIDAELLIILSDIDGLYDANPRENPDARKLSYIPRLENHHREAAGGRGSGFSTGGMRTKLKAVDIARDAGCRVVLAQGREEDAVTRICAGENLGSLFESAVPMKQRRRWIKHAEASGRIVVDNGALEAMREHRSLLPRGIISVEGVFQRGDVVLVNDRIKLVTAFDSGELEKIIGRHSAEIPGILGQGHPDVIARPEDMVILEERLLP</sequence>
<dbReference type="InterPro" id="IPR015947">
    <property type="entry name" value="PUA-like_sf"/>
</dbReference>
<dbReference type="InterPro" id="IPR002478">
    <property type="entry name" value="PUA"/>
</dbReference>
<feature type="binding site" evidence="8">
    <location>
        <position position="152"/>
    </location>
    <ligand>
        <name>substrate</name>
    </ligand>
</feature>
<dbReference type="GO" id="GO:0055129">
    <property type="term" value="P:L-proline biosynthetic process"/>
    <property type="evidence" value="ECO:0007669"/>
    <property type="project" value="UniProtKB-UniRule"/>
</dbReference>
<evidence type="ECO:0000313" key="10">
    <source>
        <dbReference type="EMBL" id="AHC13889.1"/>
    </source>
</evidence>
<dbReference type="Proteomes" id="UP000018680">
    <property type="component" value="Chromosome"/>
</dbReference>
<evidence type="ECO:0000256" key="3">
    <source>
        <dbReference type="ARBA" id="ARBA00022650"/>
    </source>
</evidence>
<dbReference type="HOGENOM" id="CLU_025400_2_0_12"/>
<feature type="binding site" evidence="8">
    <location>
        <position position="65"/>
    </location>
    <ligand>
        <name>substrate</name>
    </ligand>
</feature>
<keyword evidence="4 8" id="KW-0808">Transferase</keyword>
<feature type="binding site" evidence="8">
    <location>
        <position position="24"/>
    </location>
    <ligand>
        <name>ATP</name>
        <dbReference type="ChEBI" id="CHEBI:30616"/>
    </ligand>
</feature>
<dbReference type="InterPro" id="IPR036974">
    <property type="entry name" value="PUA_sf"/>
</dbReference>
<keyword evidence="5 8" id="KW-0547">Nucleotide-binding</keyword>
<dbReference type="HAMAP" id="MF_00456">
    <property type="entry name" value="ProB"/>
    <property type="match status" value="1"/>
</dbReference>
<dbReference type="RefSeq" id="WP_024266821.1">
    <property type="nucleotide sequence ID" value="NC_023035.1"/>
</dbReference>
<dbReference type="EC" id="2.7.2.11" evidence="8"/>
<dbReference type="SMART" id="SM00359">
    <property type="entry name" value="PUA"/>
    <property type="match status" value="1"/>
</dbReference>
<comment type="catalytic activity">
    <reaction evidence="8">
        <text>L-glutamate + ATP = L-glutamyl 5-phosphate + ADP</text>
        <dbReference type="Rhea" id="RHEA:14877"/>
        <dbReference type="ChEBI" id="CHEBI:29985"/>
        <dbReference type="ChEBI" id="CHEBI:30616"/>
        <dbReference type="ChEBI" id="CHEBI:58274"/>
        <dbReference type="ChEBI" id="CHEBI:456216"/>
        <dbReference type="EC" id="2.7.2.11"/>
    </reaction>
</comment>
<dbReference type="CDD" id="cd04242">
    <property type="entry name" value="AAK_G5K_ProB"/>
    <property type="match status" value="1"/>
</dbReference>
<dbReference type="SUPFAM" id="SSF53633">
    <property type="entry name" value="Carbamate kinase-like"/>
    <property type="match status" value="1"/>
</dbReference>
<dbReference type="KEGG" id="slr:L21SP2_0457"/>
<evidence type="ECO:0000256" key="5">
    <source>
        <dbReference type="ARBA" id="ARBA00022741"/>
    </source>
</evidence>
<proteinExistence type="inferred from homology"/>
<dbReference type="PRINTS" id="PR00474">
    <property type="entry name" value="GLU5KINASE"/>
</dbReference>
<dbReference type="PROSITE" id="PS50890">
    <property type="entry name" value="PUA"/>
    <property type="match status" value="1"/>
</dbReference>
<dbReference type="NCBIfam" id="TIGR01027">
    <property type="entry name" value="proB"/>
    <property type="match status" value="1"/>
</dbReference>
<accession>V5WE91</accession>
<feature type="binding site" evidence="8">
    <location>
        <begin position="186"/>
        <end position="187"/>
    </location>
    <ligand>
        <name>ATP</name>
        <dbReference type="ChEBI" id="CHEBI:30616"/>
    </ligand>
</feature>
<dbReference type="CDD" id="cd21157">
    <property type="entry name" value="PUA_G5K"/>
    <property type="match status" value="1"/>
</dbReference>
<dbReference type="InterPro" id="IPR005715">
    <property type="entry name" value="Glu_5kinase/COase_Synthase"/>
</dbReference>
<dbReference type="InterPro" id="IPR011529">
    <property type="entry name" value="Glu_5kinase"/>
</dbReference>
<keyword evidence="2 8" id="KW-0028">Amino-acid biosynthesis</keyword>
<dbReference type="OrthoDB" id="9804434at2"/>
<feature type="binding site" evidence="8">
    <location>
        <position position="166"/>
    </location>
    <ligand>
        <name>substrate</name>
    </ligand>
</feature>
<keyword evidence="1 8" id="KW-0963">Cytoplasm</keyword>
<dbReference type="STRING" id="1307761.L21SP2_0457"/>
<dbReference type="InterPro" id="IPR041739">
    <property type="entry name" value="G5K_ProB"/>
</dbReference>
<keyword evidence="7 8" id="KW-0067">ATP-binding</keyword>
<dbReference type="PANTHER" id="PTHR43654:SF3">
    <property type="entry name" value="GLUTAMATE 5-KINASE"/>
    <property type="match status" value="1"/>
</dbReference>
<comment type="pathway">
    <text evidence="8">Amino-acid biosynthesis; L-proline biosynthesis; L-glutamate 5-semialdehyde from L-glutamate: step 1/2.</text>
</comment>
<dbReference type="Pfam" id="PF01472">
    <property type="entry name" value="PUA"/>
    <property type="match status" value="1"/>
</dbReference>
<keyword evidence="6 8" id="KW-0418">Kinase</keyword>
<feature type="domain" description="PUA" evidence="9">
    <location>
        <begin position="292"/>
        <end position="369"/>
    </location>
</feature>
<keyword evidence="11" id="KW-1185">Reference proteome</keyword>
<evidence type="ECO:0000256" key="4">
    <source>
        <dbReference type="ARBA" id="ARBA00022679"/>
    </source>
</evidence>
<dbReference type="UniPathway" id="UPA00098">
    <property type="reaction ID" value="UER00359"/>
</dbReference>
<dbReference type="GO" id="GO:0005829">
    <property type="term" value="C:cytosol"/>
    <property type="evidence" value="ECO:0007669"/>
    <property type="project" value="TreeGrafter"/>
</dbReference>
<name>V5WE91_9SPIO</name>
<dbReference type="eggNOG" id="COG0263">
    <property type="taxonomic scope" value="Bacteria"/>
</dbReference>
<dbReference type="EMBL" id="CP006939">
    <property type="protein sequence ID" value="AHC13889.1"/>
    <property type="molecule type" value="Genomic_DNA"/>
</dbReference>
<dbReference type="GO" id="GO:0005524">
    <property type="term" value="F:ATP binding"/>
    <property type="evidence" value="ECO:0007669"/>
    <property type="project" value="UniProtKB-KW"/>
</dbReference>
<dbReference type="PANTHER" id="PTHR43654">
    <property type="entry name" value="GLUTAMATE 5-KINASE"/>
    <property type="match status" value="1"/>
</dbReference>
<evidence type="ECO:0000313" key="11">
    <source>
        <dbReference type="Proteomes" id="UP000018680"/>
    </source>
</evidence>
<evidence type="ECO:0000256" key="6">
    <source>
        <dbReference type="ARBA" id="ARBA00022777"/>
    </source>
</evidence>
<dbReference type="AlphaFoldDB" id="V5WE91"/>
<dbReference type="FunFam" id="3.40.1160.10:FF:000018">
    <property type="entry name" value="Glutamate 5-kinase"/>
    <property type="match status" value="1"/>
</dbReference>
<evidence type="ECO:0000256" key="7">
    <source>
        <dbReference type="ARBA" id="ARBA00022840"/>
    </source>
</evidence>
<comment type="subcellular location">
    <subcellularLocation>
        <location evidence="8">Cytoplasm</location>
    </subcellularLocation>
</comment>
<dbReference type="GO" id="GO:0004349">
    <property type="term" value="F:glutamate 5-kinase activity"/>
    <property type="evidence" value="ECO:0007669"/>
    <property type="project" value="UniProtKB-UniRule"/>
</dbReference>
<comment type="similarity">
    <text evidence="8">Belongs to the glutamate 5-kinase family.</text>
</comment>
<evidence type="ECO:0000256" key="2">
    <source>
        <dbReference type="ARBA" id="ARBA00022605"/>
    </source>
</evidence>
<dbReference type="SUPFAM" id="SSF88697">
    <property type="entry name" value="PUA domain-like"/>
    <property type="match status" value="1"/>
</dbReference>
<dbReference type="Gene3D" id="3.40.1160.10">
    <property type="entry name" value="Acetylglutamate kinase-like"/>
    <property type="match status" value="1"/>
</dbReference>
<dbReference type="InterPro" id="IPR001057">
    <property type="entry name" value="Glu/AcGlu_kinase"/>
</dbReference>
<dbReference type="Gene3D" id="2.30.130.10">
    <property type="entry name" value="PUA domain"/>
    <property type="match status" value="1"/>
</dbReference>
<evidence type="ECO:0000256" key="1">
    <source>
        <dbReference type="ARBA" id="ARBA00022490"/>
    </source>
</evidence>
<comment type="function">
    <text evidence="8">Catalyzes the transfer of a phosphate group to glutamate to form L-glutamate 5-phosphate.</text>
</comment>
<reference evidence="10 11" key="1">
    <citation type="journal article" date="2015" name="Stand. Genomic Sci.">
        <title>Complete genome sequence and description of Salinispira pacifica gen. nov., sp. nov., a novel spirochaete isolated form a hypersaline microbial mat.</title>
        <authorList>
            <person name="Ben Hania W."/>
            <person name="Joseph M."/>
            <person name="Schumann P."/>
            <person name="Bunk B."/>
            <person name="Fiebig A."/>
            <person name="Sproer C."/>
            <person name="Klenk H.P."/>
            <person name="Fardeau M.L."/>
            <person name="Spring S."/>
        </authorList>
    </citation>
    <scope>NUCLEOTIDE SEQUENCE [LARGE SCALE GENOMIC DNA]</scope>
    <source>
        <strain evidence="10 11">L21-RPul-D2</strain>
    </source>
</reference>
<protein>
    <recommendedName>
        <fullName evidence="8">Glutamate 5-kinase</fullName>
        <ecNumber evidence="8">2.7.2.11</ecNumber>
    </recommendedName>
    <alternativeName>
        <fullName evidence="8">Gamma-glutamyl kinase</fullName>
        <shortName evidence="8">GK</shortName>
    </alternativeName>
</protein>
<dbReference type="Pfam" id="PF00696">
    <property type="entry name" value="AA_kinase"/>
    <property type="match status" value="1"/>
</dbReference>
<dbReference type="GO" id="GO:0003723">
    <property type="term" value="F:RNA binding"/>
    <property type="evidence" value="ECO:0007669"/>
    <property type="project" value="InterPro"/>
</dbReference>
<dbReference type="InterPro" id="IPR036393">
    <property type="entry name" value="AceGlu_kinase-like_sf"/>
</dbReference>
<dbReference type="PIRSF" id="PIRSF000729">
    <property type="entry name" value="GK"/>
    <property type="match status" value="1"/>
</dbReference>
<evidence type="ECO:0000256" key="8">
    <source>
        <dbReference type="HAMAP-Rule" id="MF_00456"/>
    </source>
</evidence>
<organism evidence="10 11">
    <name type="scientific">Salinispira pacifica</name>
    <dbReference type="NCBI Taxonomy" id="1307761"/>
    <lineage>
        <taxon>Bacteria</taxon>
        <taxon>Pseudomonadati</taxon>
        <taxon>Spirochaetota</taxon>
        <taxon>Spirochaetia</taxon>
        <taxon>Spirochaetales</taxon>
        <taxon>Spirochaetaceae</taxon>
        <taxon>Salinispira</taxon>
    </lineage>
</organism>
<dbReference type="PATRIC" id="fig|1307761.3.peg.457"/>
<evidence type="ECO:0000259" key="9">
    <source>
        <dbReference type="SMART" id="SM00359"/>
    </source>
</evidence>